<evidence type="ECO:0000259" key="2">
    <source>
        <dbReference type="Pfam" id="PF00931"/>
    </source>
</evidence>
<dbReference type="Gene3D" id="2.40.50.140">
    <property type="entry name" value="Nucleic acid-binding proteins"/>
    <property type="match status" value="1"/>
</dbReference>
<proteinExistence type="predicted"/>
<dbReference type="Proteomes" id="UP000274843">
    <property type="component" value="Unassembled WGS sequence"/>
</dbReference>
<dbReference type="PANTHER" id="PTHR47691:SF3">
    <property type="entry name" value="HTH-TYPE TRANSCRIPTIONAL REGULATOR RV0890C-RELATED"/>
    <property type="match status" value="1"/>
</dbReference>
<dbReference type="GO" id="GO:0043531">
    <property type="term" value="F:ADP binding"/>
    <property type="evidence" value="ECO:0007669"/>
    <property type="project" value="InterPro"/>
</dbReference>
<feature type="region of interest" description="Disordered" evidence="1">
    <location>
        <begin position="506"/>
        <end position="528"/>
    </location>
</feature>
<dbReference type="InterPro" id="IPR002182">
    <property type="entry name" value="NB-ARC"/>
</dbReference>
<organism evidence="3 4">
    <name type="scientific">Amycolatopsis thermoflava</name>
    <dbReference type="NCBI Taxonomy" id="84480"/>
    <lineage>
        <taxon>Bacteria</taxon>
        <taxon>Bacillati</taxon>
        <taxon>Actinomycetota</taxon>
        <taxon>Actinomycetes</taxon>
        <taxon>Pseudonocardiales</taxon>
        <taxon>Pseudonocardiaceae</taxon>
        <taxon>Amycolatopsis</taxon>
        <taxon>Amycolatopsis methanolica group</taxon>
    </lineage>
</organism>
<protein>
    <submittedName>
        <fullName evidence="3">NB-ARC domain-containing protein</fullName>
    </submittedName>
</protein>
<name>A0A3N2GRF6_9PSEU</name>
<evidence type="ECO:0000256" key="1">
    <source>
        <dbReference type="SAM" id="MobiDB-lite"/>
    </source>
</evidence>
<evidence type="ECO:0000313" key="4">
    <source>
        <dbReference type="Proteomes" id="UP000274843"/>
    </source>
</evidence>
<comment type="caution">
    <text evidence="3">The sequence shown here is derived from an EMBL/GenBank/DDBJ whole genome shotgun (WGS) entry which is preliminary data.</text>
</comment>
<dbReference type="SUPFAM" id="SSF52540">
    <property type="entry name" value="P-loop containing nucleoside triphosphate hydrolases"/>
    <property type="match status" value="1"/>
</dbReference>
<dbReference type="SUPFAM" id="SSF48452">
    <property type="entry name" value="TPR-like"/>
    <property type="match status" value="1"/>
</dbReference>
<reference evidence="3 4" key="1">
    <citation type="submission" date="2018-11" db="EMBL/GenBank/DDBJ databases">
        <title>Sequencing the genomes of 1000 actinobacteria strains.</title>
        <authorList>
            <person name="Klenk H.-P."/>
        </authorList>
    </citation>
    <scope>NUCLEOTIDE SEQUENCE [LARGE SCALE GENOMIC DNA]</scope>
    <source>
        <strain evidence="3 4">DSM 44348</strain>
    </source>
</reference>
<accession>A0A3N2GRF6</accession>
<keyword evidence="4" id="KW-1185">Reference proteome</keyword>
<dbReference type="AlphaFoldDB" id="A0A3N2GRF6"/>
<dbReference type="GeneID" id="301842246"/>
<feature type="compositionally biased region" description="Basic and acidic residues" evidence="1">
    <location>
        <begin position="506"/>
        <end position="518"/>
    </location>
</feature>
<dbReference type="EMBL" id="RKHY01000001">
    <property type="protein sequence ID" value="ROS38495.1"/>
    <property type="molecule type" value="Genomic_DNA"/>
</dbReference>
<dbReference type="InterPro" id="IPR027417">
    <property type="entry name" value="P-loop_NTPase"/>
</dbReference>
<sequence>MVSHVAMTRARLYVLIDAFENDMRQAMNHYILDHLGEEEALGSSYARANQRRASEQMNEAAITTYLDLQECYDILNSHRDSLPADLGRELRENTSEIHALVPIRNRVMHGRPLGAGDPERALSACNSFSTRYWSRVAEVIEHLRADPSWQPILKDAAGTTDRILHNLPLPEYDETGLIGRADEAKVILKHLLRRREPIITLVGEGGIGKTALALDVAYRLIDNVDCPYECVLWVSLKTERLTAAGVVGIADAARDLTGAATRLGEVLDKSFSGGVDELSEAISGIPTLIIIDNLETVTGDEVSALYDNLPDSVNFLFTSRVGIGQLERRIPVRPLPVKDASYLFRNFAKARGVTRLASLMDKTVGEVVKRLRTSPLAIRWYVMAVEAGQQPNLALADQSALLDFCVRSVYEKMSNDAQTMLAMLFALDRPSSFDELAVLTESSVDALRKSVQELLSGSMVLMESEGPESLSSKVSLTESARNFLRAVNPPRQDLIEGTLARERHFRRSEERRRADAKARQLAPNVVRTRSSSDVPTAHLLREALSASRRETFKKAVEFIDRARAINPDYWEVDRVEAFLLSAEGYTAQATTVYRNALRKAREVGDDEGVAVVSYFFSGHLSRNANEPEQALDYAKIAHDHFDSSETALGLGRIHMWAGNFEESQAFLEESLENAQGKARLIAMTTLVDSWVRWSDRLLMEQRRPEDAAHKAYAGFSVGLSEINSGTFDERLTDQVLKAASMMLKCASSRGLSAGSLESQLAKMFQAIDVKRNVFFACREYRSFVRSLAHFSRGHSLPLHARLINDLEEVNEGKRHGHLSSERNDGAPLIGRVCSWRGTFGFIAHEEYPDNVFFPAASVKNLRERGEHVDLTDATVTFSVEHGDGPRPRAGWVEIQK</sequence>
<dbReference type="RefSeq" id="WP_123687043.1">
    <property type="nucleotide sequence ID" value="NZ_RKHY01000001.1"/>
</dbReference>
<dbReference type="Pfam" id="PF00931">
    <property type="entry name" value="NB-ARC"/>
    <property type="match status" value="1"/>
</dbReference>
<dbReference type="InterPro" id="IPR011990">
    <property type="entry name" value="TPR-like_helical_dom_sf"/>
</dbReference>
<feature type="domain" description="NB-ARC" evidence="2">
    <location>
        <begin position="185"/>
        <end position="320"/>
    </location>
</feature>
<gene>
    <name evidence="3" type="ORF">EDD35_0776</name>
</gene>
<dbReference type="InterPro" id="IPR012340">
    <property type="entry name" value="NA-bd_OB-fold"/>
</dbReference>
<evidence type="ECO:0000313" key="3">
    <source>
        <dbReference type="EMBL" id="ROS38495.1"/>
    </source>
</evidence>
<dbReference type="PANTHER" id="PTHR47691">
    <property type="entry name" value="REGULATOR-RELATED"/>
    <property type="match status" value="1"/>
</dbReference>
<dbReference type="Gene3D" id="3.40.50.300">
    <property type="entry name" value="P-loop containing nucleotide triphosphate hydrolases"/>
    <property type="match status" value="1"/>
</dbReference>
<dbReference type="Gene3D" id="1.25.40.10">
    <property type="entry name" value="Tetratricopeptide repeat domain"/>
    <property type="match status" value="1"/>
</dbReference>